<feature type="compositionally biased region" description="Polar residues" evidence="1">
    <location>
        <begin position="80"/>
        <end position="94"/>
    </location>
</feature>
<name>A0AB39CCX7_9VIRU</name>
<evidence type="ECO:0000256" key="1">
    <source>
        <dbReference type="SAM" id="MobiDB-lite"/>
    </source>
</evidence>
<dbReference type="EMBL" id="PQ015378">
    <property type="protein sequence ID" value="XDJ14848.1"/>
    <property type="molecule type" value="Genomic_DNA"/>
</dbReference>
<feature type="region of interest" description="Disordered" evidence="1">
    <location>
        <begin position="36"/>
        <end position="94"/>
    </location>
</feature>
<accession>A0AB39CCX7</accession>
<protein>
    <submittedName>
        <fullName evidence="2">Internal head protein</fullName>
    </submittedName>
</protein>
<evidence type="ECO:0000313" key="2">
    <source>
        <dbReference type="EMBL" id="XDJ14848.1"/>
    </source>
</evidence>
<proteinExistence type="predicted"/>
<sequence>MAKPVTKTAAKKPAVKKRFKDAMSLLASLESVAVAEDKNVSVDAPIQKDNKDDLTGTVTPQEEVSADPKATPTKEVPAALSNQTGAAQTQDVTNVKANTTTDQANADEVDSVSNKTADAVKAGEKDLTTGLVSTEDAIEANEAEHIEPKEADDAVMNVEQAVEDLEATGITAGSDNALNKAEQVGNDMENFNKVGAALEEFQSILRDHRKRGVKPSPQLARAIQVCLKSHNQTYFRPVIASLEDFARPDASVAVSISLEAQIGGKIKELAAAGKNALKRLLEMIIDAWNHMRRDTVKLIEDLDKTIKAVKAADLDAGADKPVKGGGRLMINGEFVGDSVEVVKNVEAVSRELLVEWPAALLNLLGTVKESKQQVVPEGGASSAGDTSGGKIKEAAQSAIENTFHKFTQVDSGEAPSSMSNFPTVTRSPVLPGNKALFIGIKDGDDSAEYASDKSMMKFDFASTGNAEGGEGSVKIPSKERALASLNAVKGIVANLIAKDTSMNTLKQLRAKTEKDSYAADVIQVSLVQHRQFMGYLTTLIKHYISFYNGVVEKGDKGTTAVAVRENNSMGKTDGKTTDRTKEADDDSVVSTQ</sequence>
<dbReference type="InterPro" id="IPR024413">
    <property type="entry name" value="Phage_phiKZ_Orf92_int-head"/>
</dbReference>
<dbReference type="Pfam" id="PF12699">
    <property type="entry name" value="phiKZ_IP"/>
    <property type="match status" value="1"/>
</dbReference>
<feature type="compositionally biased region" description="Basic and acidic residues" evidence="1">
    <location>
        <begin position="36"/>
        <end position="54"/>
    </location>
</feature>
<reference evidence="2" key="1">
    <citation type="submission" date="2024-07" db="EMBL/GenBank/DDBJ databases">
        <authorList>
            <person name="Bringhurst R.M."/>
            <person name="Homer T.E."/>
        </authorList>
    </citation>
    <scope>NUCLEOTIDE SEQUENCE</scope>
</reference>
<feature type="region of interest" description="Disordered" evidence="1">
    <location>
        <begin position="564"/>
        <end position="592"/>
    </location>
</feature>
<feature type="compositionally biased region" description="Acidic residues" evidence="1">
    <location>
        <begin position="583"/>
        <end position="592"/>
    </location>
</feature>
<feature type="compositionally biased region" description="Basic and acidic residues" evidence="1">
    <location>
        <begin position="572"/>
        <end position="582"/>
    </location>
</feature>
<organism evidence="2">
    <name type="scientific">Pseudomonas phage RVTF4</name>
    <dbReference type="NCBI Taxonomy" id="3236931"/>
    <lineage>
        <taxon>Viruses</taxon>
    </lineage>
</organism>